<gene>
    <name evidence="2" type="ORF">NHP164001_13290</name>
</gene>
<protein>
    <submittedName>
        <fullName evidence="2">Uncharacterized protein</fullName>
    </submittedName>
</protein>
<keyword evidence="1" id="KW-0732">Signal</keyword>
<accession>A0ABQ0D4N3</accession>
<evidence type="ECO:0000313" key="3">
    <source>
        <dbReference type="Proteomes" id="UP001562457"/>
    </source>
</evidence>
<comment type="caution">
    <text evidence="2">The sequence shown here is derived from an EMBL/GenBank/DDBJ whole genome shotgun (WGS) entry which is preliminary data.</text>
</comment>
<evidence type="ECO:0000256" key="1">
    <source>
        <dbReference type="SAM" id="SignalP"/>
    </source>
</evidence>
<feature type="chain" id="PRO_5045434355" evidence="1">
    <location>
        <begin position="19"/>
        <end position="236"/>
    </location>
</feature>
<evidence type="ECO:0000313" key="2">
    <source>
        <dbReference type="EMBL" id="GAB0173311.1"/>
    </source>
</evidence>
<organism evidence="2 3">
    <name type="scientific">Helicobacter trogontum</name>
    <dbReference type="NCBI Taxonomy" id="50960"/>
    <lineage>
        <taxon>Bacteria</taxon>
        <taxon>Pseudomonadati</taxon>
        <taxon>Campylobacterota</taxon>
        <taxon>Epsilonproteobacteria</taxon>
        <taxon>Campylobacterales</taxon>
        <taxon>Helicobacteraceae</taxon>
        <taxon>Helicobacter</taxon>
    </lineage>
</organism>
<reference evidence="2 3" key="1">
    <citation type="submission" date="2024-06" db="EMBL/GenBank/DDBJ databases">
        <title>Draft genome sequence of Helicobacter trogontum NHP16-4001.</title>
        <authorList>
            <person name="Rimbara E."/>
            <person name="Suzuki M."/>
        </authorList>
    </citation>
    <scope>NUCLEOTIDE SEQUENCE [LARGE SCALE GENOMIC DNA]</scope>
    <source>
        <strain evidence="2 3">NHP16-4001</strain>
    </source>
</reference>
<keyword evidence="3" id="KW-1185">Reference proteome</keyword>
<feature type="signal peptide" evidence="1">
    <location>
        <begin position="1"/>
        <end position="18"/>
    </location>
</feature>
<dbReference type="EMBL" id="BAAFHN010000031">
    <property type="protein sequence ID" value="GAB0173311.1"/>
    <property type="molecule type" value="Genomic_DNA"/>
</dbReference>
<proteinExistence type="predicted"/>
<dbReference type="Proteomes" id="UP001562457">
    <property type="component" value="Unassembled WGS sequence"/>
</dbReference>
<name>A0ABQ0D4N3_9HELI</name>
<sequence>MWKLIFSVFCLLCVRVYADNTYFKPIPHYFKNTEIKDIIITQQCKDIALSPQQIKDFFALATKIPLYYLDAYFTSGCYIEGSIKFDNHKVAFSIDSLGVAWIDDNAMPRAIYVCEDEKCPIRAKQDDGLFESIPHYFKNTEIKDIIITQQCKDIALSPQQIKDFFALATKVPAFYRGSYMVENCYIQGFMRLNGRKVAFTIDSLGLAWLQDDIKPRAIYPCEDKRCPIRAEKDDGV</sequence>